<sequence length="304" mass="33590">MNFSYLFAGQGQQSKGMGQDLYEAEPLYRQTIQEASKALDLDLTNPEVFDAEENTQVAIVAMSLGIFRILNHEFGQASSYIGLSLGEYSALLAANSLDFSQGFPLLADRMRYMQEAGDNNPGKMMAILNCDAELLQEVLTDVNQTDAAYPANYNTPDQTVIGGSASGLKQVKKTLKEHGVKKAIPLKMSVASHTPLMQEASEKLEKRLESVDFNTPDVPVMSNTTVTPFELSTIKQTLTDQLVQPTHFYQGLEKLVAQDNLSAVIEIGPGQTLSRFAKKTCPELETYAVHDLESLNQLRQKWTK</sequence>
<dbReference type="InterPro" id="IPR016036">
    <property type="entry name" value="Malonyl_transacylase_ACP-bd"/>
</dbReference>
<dbReference type="SUPFAM" id="SSF55048">
    <property type="entry name" value="Probable ACP-binding domain of malonyl-CoA ACP transacylase"/>
    <property type="match status" value="1"/>
</dbReference>
<dbReference type="EMBL" id="JAWMWG010000004">
    <property type="protein sequence ID" value="MEJ6348909.1"/>
    <property type="molecule type" value="Genomic_DNA"/>
</dbReference>
<dbReference type="GO" id="GO:0004314">
    <property type="term" value="F:[acyl-carrier-protein] S-malonyltransferase activity"/>
    <property type="evidence" value="ECO:0007669"/>
    <property type="project" value="UniProtKB-EC"/>
</dbReference>
<dbReference type="InterPro" id="IPR050858">
    <property type="entry name" value="Mal-CoA-ACP_Trans/PKS_FabD"/>
</dbReference>
<dbReference type="PANTHER" id="PTHR42681:SF1">
    <property type="entry name" value="MALONYL-COA-ACYL CARRIER PROTEIN TRANSACYLASE, MITOCHONDRIAL"/>
    <property type="match status" value="1"/>
</dbReference>
<protein>
    <recommendedName>
        <fullName evidence="4">Malonyl CoA-acyl carrier protein transacylase</fullName>
        <ecNumber evidence="4">2.3.1.39</ecNumber>
    </recommendedName>
</protein>
<evidence type="ECO:0000256" key="3">
    <source>
        <dbReference type="ARBA" id="ARBA00048462"/>
    </source>
</evidence>
<evidence type="ECO:0000313" key="6">
    <source>
        <dbReference type="EMBL" id="MEJ6348909.1"/>
    </source>
</evidence>
<dbReference type="InterPro" id="IPR016035">
    <property type="entry name" value="Acyl_Trfase/lysoPLipase"/>
</dbReference>
<dbReference type="Pfam" id="PF00698">
    <property type="entry name" value="Acyl_transf_1"/>
    <property type="match status" value="1"/>
</dbReference>
<dbReference type="SUPFAM" id="SSF52151">
    <property type="entry name" value="FabD/lysophospholipase-like"/>
    <property type="match status" value="1"/>
</dbReference>
<keyword evidence="7" id="KW-1185">Reference proteome</keyword>
<dbReference type="Gene3D" id="3.30.70.250">
    <property type="entry name" value="Malonyl-CoA ACP transacylase, ACP-binding"/>
    <property type="match status" value="1"/>
</dbReference>
<evidence type="ECO:0000256" key="2">
    <source>
        <dbReference type="ARBA" id="ARBA00023315"/>
    </source>
</evidence>
<dbReference type="PANTHER" id="PTHR42681">
    <property type="entry name" value="MALONYL-COA-ACYL CARRIER PROTEIN TRANSACYLASE, MITOCHONDRIAL"/>
    <property type="match status" value="1"/>
</dbReference>
<evidence type="ECO:0000256" key="1">
    <source>
        <dbReference type="ARBA" id="ARBA00022679"/>
    </source>
</evidence>
<dbReference type="EC" id="2.3.1.39" evidence="4"/>
<comment type="similarity">
    <text evidence="4">Belongs to the fabD family.</text>
</comment>
<evidence type="ECO:0000256" key="4">
    <source>
        <dbReference type="PIRNR" id="PIRNR000446"/>
    </source>
</evidence>
<dbReference type="Proteomes" id="UP001377804">
    <property type="component" value="Unassembled WGS sequence"/>
</dbReference>
<accession>A0ABU8SHV1</accession>
<dbReference type="PIRSF" id="PIRSF000446">
    <property type="entry name" value="Mct"/>
    <property type="match status" value="1"/>
</dbReference>
<keyword evidence="2 4" id="KW-0012">Acyltransferase</keyword>
<name>A0ABU8SHV1_9LACO</name>
<dbReference type="Gene3D" id="3.40.366.10">
    <property type="entry name" value="Malonyl-Coenzyme A Acyl Carrier Protein, domain 2"/>
    <property type="match status" value="1"/>
</dbReference>
<dbReference type="InterPro" id="IPR001227">
    <property type="entry name" value="Ac_transferase_dom_sf"/>
</dbReference>
<dbReference type="SMART" id="SM00827">
    <property type="entry name" value="PKS_AT"/>
    <property type="match status" value="1"/>
</dbReference>
<dbReference type="RefSeq" id="WP_339970408.1">
    <property type="nucleotide sequence ID" value="NZ_JAWMWG010000004.1"/>
</dbReference>
<comment type="catalytic activity">
    <reaction evidence="3 4">
        <text>holo-[ACP] + malonyl-CoA = malonyl-[ACP] + CoA</text>
        <dbReference type="Rhea" id="RHEA:41792"/>
        <dbReference type="Rhea" id="RHEA-COMP:9623"/>
        <dbReference type="Rhea" id="RHEA-COMP:9685"/>
        <dbReference type="ChEBI" id="CHEBI:57287"/>
        <dbReference type="ChEBI" id="CHEBI:57384"/>
        <dbReference type="ChEBI" id="CHEBI:64479"/>
        <dbReference type="ChEBI" id="CHEBI:78449"/>
        <dbReference type="EC" id="2.3.1.39"/>
    </reaction>
</comment>
<comment type="caution">
    <text evidence="6">The sequence shown here is derived from an EMBL/GenBank/DDBJ whole genome shotgun (WGS) entry which is preliminary data.</text>
</comment>
<dbReference type="InterPro" id="IPR024925">
    <property type="entry name" value="Malonyl_CoA-ACP_transAc"/>
</dbReference>
<dbReference type="InterPro" id="IPR014043">
    <property type="entry name" value="Acyl_transferase_dom"/>
</dbReference>
<reference evidence="6 7" key="1">
    <citation type="submission" date="2023-10" db="EMBL/GenBank/DDBJ databases">
        <title>Holzapfeliella saturejae sp. nov. isolated from Satureja montana flowers.</title>
        <authorList>
            <person name="Alcantara C."/>
            <person name="Zuniga M."/>
            <person name="Landete J.M."/>
            <person name="Monedero V."/>
        </authorList>
    </citation>
    <scope>NUCLEOTIDE SEQUENCE [LARGE SCALE GENOMIC DNA]</scope>
    <source>
        <strain evidence="6 7">He02</strain>
    </source>
</reference>
<gene>
    <name evidence="6" type="ORF">R4Y45_06720</name>
</gene>
<proteinExistence type="inferred from homology"/>
<evidence type="ECO:0000313" key="7">
    <source>
        <dbReference type="Proteomes" id="UP001377804"/>
    </source>
</evidence>
<keyword evidence="1 4" id="KW-0808">Transferase</keyword>
<organism evidence="6 7">
    <name type="scientific">Holzapfeliella saturejae</name>
    <dbReference type="NCBI Taxonomy" id="3082953"/>
    <lineage>
        <taxon>Bacteria</taxon>
        <taxon>Bacillati</taxon>
        <taxon>Bacillota</taxon>
        <taxon>Bacilli</taxon>
        <taxon>Lactobacillales</taxon>
        <taxon>Lactobacillaceae</taxon>
        <taxon>Holzapfeliella</taxon>
    </lineage>
</organism>
<evidence type="ECO:0000259" key="5">
    <source>
        <dbReference type="SMART" id="SM00827"/>
    </source>
</evidence>
<feature type="domain" description="Malonyl-CoA:ACP transacylase (MAT)" evidence="5">
    <location>
        <begin position="6"/>
        <end position="302"/>
    </location>
</feature>